<reference evidence="2 3" key="1">
    <citation type="submission" date="2019-06" db="EMBL/GenBank/DDBJ databases">
        <title>Draft genome sequence of the filamentous fungus Phialemoniopsis curvata isolated from diesel fuel.</title>
        <authorList>
            <person name="Varaljay V.A."/>
            <person name="Lyon W.J."/>
            <person name="Crouch A.L."/>
            <person name="Drake C.E."/>
            <person name="Hollomon J.M."/>
            <person name="Nadeau L.J."/>
            <person name="Nunn H.S."/>
            <person name="Stevenson B.S."/>
            <person name="Bojanowski C.L."/>
            <person name="Crookes-Goodson W.J."/>
        </authorList>
    </citation>
    <scope>NUCLEOTIDE SEQUENCE [LARGE SCALE GENOMIC DNA]</scope>
    <source>
        <strain evidence="2 3">D216</strain>
    </source>
</reference>
<protein>
    <recommendedName>
        <fullName evidence="4">AA1-like domain-containing protein</fullName>
    </recommendedName>
</protein>
<comment type="caution">
    <text evidence="2">The sequence shown here is derived from an EMBL/GenBank/DDBJ whole genome shotgun (WGS) entry which is preliminary data.</text>
</comment>
<accession>A0A507B9X7</accession>
<dbReference type="EMBL" id="SKBQ01000016">
    <property type="protein sequence ID" value="TPX16647.1"/>
    <property type="molecule type" value="Genomic_DNA"/>
</dbReference>
<keyword evidence="3" id="KW-1185">Reference proteome</keyword>
<dbReference type="GeneID" id="41971035"/>
<evidence type="ECO:0008006" key="4">
    <source>
        <dbReference type="Google" id="ProtNLM"/>
    </source>
</evidence>
<dbReference type="Proteomes" id="UP000319257">
    <property type="component" value="Unassembled WGS sequence"/>
</dbReference>
<dbReference type="InParanoid" id="A0A507B9X7"/>
<feature type="signal peptide" evidence="1">
    <location>
        <begin position="1"/>
        <end position="18"/>
    </location>
</feature>
<evidence type="ECO:0000313" key="3">
    <source>
        <dbReference type="Proteomes" id="UP000319257"/>
    </source>
</evidence>
<dbReference type="OrthoDB" id="5239982at2759"/>
<sequence length="172" mass="18428">MRSFAILAAAAGAPLVAGLNYALPKQLMALESDCYYPASYEVRDFANWKPAAGNDNATTLDFTFVDAGAGITTPCHLNATSKSLTPANSTLAKRWACDDGRVSFIWQKEQLWMIEKVCPDQQTSPIFEASGSVDPAPQCVDTDCSFPLGDGQECKQAGPMPANFTSLQPSPL</sequence>
<keyword evidence="1" id="KW-0732">Signal</keyword>
<feature type="chain" id="PRO_5021286047" description="AA1-like domain-containing protein" evidence="1">
    <location>
        <begin position="19"/>
        <end position="172"/>
    </location>
</feature>
<dbReference type="AlphaFoldDB" id="A0A507B9X7"/>
<proteinExistence type="predicted"/>
<evidence type="ECO:0000313" key="2">
    <source>
        <dbReference type="EMBL" id="TPX16647.1"/>
    </source>
</evidence>
<gene>
    <name evidence="2" type="ORF">E0L32_003588</name>
</gene>
<organism evidence="2 3">
    <name type="scientific">Thyridium curvatum</name>
    <dbReference type="NCBI Taxonomy" id="1093900"/>
    <lineage>
        <taxon>Eukaryota</taxon>
        <taxon>Fungi</taxon>
        <taxon>Dikarya</taxon>
        <taxon>Ascomycota</taxon>
        <taxon>Pezizomycotina</taxon>
        <taxon>Sordariomycetes</taxon>
        <taxon>Sordariomycetidae</taxon>
        <taxon>Thyridiales</taxon>
        <taxon>Thyridiaceae</taxon>
        <taxon>Thyridium</taxon>
    </lineage>
</organism>
<name>A0A507B9X7_9PEZI</name>
<dbReference type="RefSeq" id="XP_030998358.1">
    <property type="nucleotide sequence ID" value="XM_031137904.1"/>
</dbReference>
<evidence type="ECO:0000256" key="1">
    <source>
        <dbReference type="SAM" id="SignalP"/>
    </source>
</evidence>
<dbReference type="STRING" id="1093900.A0A507B9X7"/>